<keyword evidence="2" id="KW-1185">Reference proteome</keyword>
<proteinExistence type="predicted"/>
<comment type="caution">
    <text evidence="1">The sequence shown here is derived from an EMBL/GenBank/DDBJ whole genome shotgun (WGS) entry which is preliminary data.</text>
</comment>
<evidence type="ECO:0000313" key="2">
    <source>
        <dbReference type="Proteomes" id="UP000289738"/>
    </source>
</evidence>
<sequence length="90" mass="10374">MSFGECTIILQDMAYQLGLPIDGQYVSGCLTEFERYIQDGRLAWVWFQELLVVLPPADCIDKFTVRCSWMLDTFEEIPVGADDATVRRYL</sequence>
<dbReference type="EMBL" id="SDMP01000007">
    <property type="protein sequence ID" value="RYR48825.1"/>
    <property type="molecule type" value="Genomic_DNA"/>
</dbReference>
<dbReference type="Proteomes" id="UP000289738">
    <property type="component" value="Chromosome A07"/>
</dbReference>
<reference evidence="1 2" key="1">
    <citation type="submission" date="2019-01" db="EMBL/GenBank/DDBJ databases">
        <title>Sequencing of cultivated peanut Arachis hypogaea provides insights into genome evolution and oil improvement.</title>
        <authorList>
            <person name="Chen X."/>
        </authorList>
    </citation>
    <scope>NUCLEOTIDE SEQUENCE [LARGE SCALE GENOMIC DNA]</scope>
    <source>
        <strain evidence="2">cv. Fuhuasheng</strain>
        <tissue evidence="1">Leaves</tissue>
    </source>
</reference>
<protein>
    <recommendedName>
        <fullName evidence="3">Aminotransferase-like plant mobile domain-containing protein</fullName>
    </recommendedName>
</protein>
<evidence type="ECO:0008006" key="3">
    <source>
        <dbReference type="Google" id="ProtNLM"/>
    </source>
</evidence>
<name>A0A445CD13_ARAHY</name>
<gene>
    <name evidence="1" type="ORF">Ahy_A07g034892</name>
</gene>
<accession>A0A445CD13</accession>
<dbReference type="AlphaFoldDB" id="A0A445CD13"/>
<evidence type="ECO:0000313" key="1">
    <source>
        <dbReference type="EMBL" id="RYR48825.1"/>
    </source>
</evidence>
<organism evidence="1 2">
    <name type="scientific">Arachis hypogaea</name>
    <name type="common">Peanut</name>
    <dbReference type="NCBI Taxonomy" id="3818"/>
    <lineage>
        <taxon>Eukaryota</taxon>
        <taxon>Viridiplantae</taxon>
        <taxon>Streptophyta</taxon>
        <taxon>Embryophyta</taxon>
        <taxon>Tracheophyta</taxon>
        <taxon>Spermatophyta</taxon>
        <taxon>Magnoliopsida</taxon>
        <taxon>eudicotyledons</taxon>
        <taxon>Gunneridae</taxon>
        <taxon>Pentapetalae</taxon>
        <taxon>rosids</taxon>
        <taxon>fabids</taxon>
        <taxon>Fabales</taxon>
        <taxon>Fabaceae</taxon>
        <taxon>Papilionoideae</taxon>
        <taxon>50 kb inversion clade</taxon>
        <taxon>dalbergioids sensu lato</taxon>
        <taxon>Dalbergieae</taxon>
        <taxon>Pterocarpus clade</taxon>
        <taxon>Arachis</taxon>
    </lineage>
</organism>